<feature type="compositionally biased region" description="Pro residues" evidence="1">
    <location>
        <begin position="269"/>
        <end position="283"/>
    </location>
</feature>
<dbReference type="AlphaFoldDB" id="A0AAN8AC65"/>
<dbReference type="InterPro" id="IPR031943">
    <property type="entry name" value="CARMIL_C"/>
</dbReference>
<feature type="compositionally biased region" description="Basic and acidic residues" evidence="1">
    <location>
        <begin position="224"/>
        <end position="251"/>
    </location>
</feature>
<feature type="compositionally biased region" description="Basic and acidic residues" evidence="1">
    <location>
        <begin position="149"/>
        <end position="164"/>
    </location>
</feature>
<evidence type="ECO:0000313" key="3">
    <source>
        <dbReference type="EMBL" id="KAK5854608.1"/>
    </source>
</evidence>
<reference evidence="3 4" key="1">
    <citation type="journal article" date="2023" name="Genes (Basel)">
        <title>Chromosome-Level Genome Assembly and Circadian Gene Repertoire of the Patagonia Blennie Eleginops maclovinus-The Closest Ancestral Proxy of Antarctic Cryonotothenioids.</title>
        <authorList>
            <person name="Cheng C.C."/>
            <person name="Rivera-Colon A.G."/>
            <person name="Minhas B.F."/>
            <person name="Wilson L."/>
            <person name="Rayamajhi N."/>
            <person name="Vargas-Chacoff L."/>
            <person name="Catchen J.M."/>
        </authorList>
    </citation>
    <scope>NUCLEOTIDE SEQUENCE [LARGE SCALE GENOMIC DNA]</scope>
    <source>
        <strain evidence="3">JMC-PN-2008</strain>
    </source>
</reference>
<reference evidence="3 4" key="2">
    <citation type="journal article" date="2023" name="Mol. Biol. Evol.">
        <title>Genomics of Secondarily Temperate Adaptation in the Only Non-Antarctic Icefish.</title>
        <authorList>
            <person name="Rivera-Colon A.G."/>
            <person name="Rayamajhi N."/>
            <person name="Minhas B.F."/>
            <person name="Madrigal G."/>
            <person name="Bilyk K.T."/>
            <person name="Yoon V."/>
            <person name="Hune M."/>
            <person name="Gregory S."/>
            <person name="Cheng C.H.C."/>
            <person name="Catchen J.M."/>
        </authorList>
    </citation>
    <scope>NUCLEOTIDE SEQUENCE [LARGE SCALE GENOMIC DNA]</scope>
    <source>
        <strain evidence="3">JMC-PN-2008</strain>
    </source>
</reference>
<accession>A0AAN8AC65</accession>
<proteinExistence type="predicted"/>
<dbReference type="Proteomes" id="UP001346869">
    <property type="component" value="Unassembled WGS sequence"/>
</dbReference>
<feature type="region of interest" description="Disordered" evidence="1">
    <location>
        <begin position="224"/>
        <end position="452"/>
    </location>
</feature>
<feature type="compositionally biased region" description="Low complexity" evidence="1">
    <location>
        <begin position="295"/>
        <end position="308"/>
    </location>
</feature>
<gene>
    <name evidence="3" type="ORF">PBY51_004788</name>
</gene>
<sequence>MLESHTKQRPKPKKRTRPSRPARKSTGSSAPQDAEPNSIMGKLDEGLDDFFTKKVIRLSFKLPSVKGPTSSPQESADKKRESRKSGFFNLIKSRTSRSEKSTGAASNTPPHPASTTTASTSHSITPVNEETTPTSPTPHTKNPATVVDPHQELHREPSLEHTDSEMEVSLTNTEPAEERKTEEDVEKENVENNENLEKKGSPQMSRHIGFPLMGMGLMAEMKARQERMAVKKSESSSLLDKVEEDKAKSDVHPTVPAETEECKPEPIPRSKPPSVTPKPPPQVAKPLLGPRISGPLSPVSPTSPRSSSNFILDESAEAAAGNLSAKGPLPAPRLKRVPSEQERESTSSSSAGPLSPQEDEFPGDGDAFEPLSPAVDHSAGGRHWSSLKNSAVPPLLASEDDRERTKSLPAYVSPPSLADTDLSPAEEEFLSPTADLKSDSKSEDDSDDAPSV</sequence>
<evidence type="ECO:0000259" key="2">
    <source>
        <dbReference type="Pfam" id="PF16000"/>
    </source>
</evidence>
<feature type="compositionally biased region" description="Low complexity" evidence="1">
    <location>
        <begin position="104"/>
        <end position="143"/>
    </location>
</feature>
<feature type="compositionally biased region" description="Basic and acidic residues" evidence="1">
    <location>
        <begin position="75"/>
        <end position="84"/>
    </location>
</feature>
<keyword evidence="4" id="KW-1185">Reference proteome</keyword>
<dbReference type="EMBL" id="JAUZQC010000018">
    <property type="protein sequence ID" value="KAK5854608.1"/>
    <property type="molecule type" value="Genomic_DNA"/>
</dbReference>
<comment type="caution">
    <text evidence="3">The sequence shown here is derived from an EMBL/GenBank/DDBJ whole genome shotgun (WGS) entry which is preliminary data.</text>
</comment>
<protein>
    <recommendedName>
        <fullName evidence="2">CARMIL C-terminal domain-containing protein</fullName>
    </recommendedName>
</protein>
<feature type="region of interest" description="Disordered" evidence="1">
    <location>
        <begin position="1"/>
        <end position="43"/>
    </location>
</feature>
<feature type="domain" description="CARMIL C-terminal" evidence="2">
    <location>
        <begin position="2"/>
        <end position="98"/>
    </location>
</feature>
<feature type="compositionally biased region" description="Basic residues" evidence="1">
    <location>
        <begin position="7"/>
        <end position="23"/>
    </location>
</feature>
<feature type="region of interest" description="Disordered" evidence="1">
    <location>
        <begin position="59"/>
        <end position="211"/>
    </location>
</feature>
<organism evidence="3 4">
    <name type="scientific">Eleginops maclovinus</name>
    <name type="common">Patagonian blennie</name>
    <name type="synonym">Eleginus maclovinus</name>
    <dbReference type="NCBI Taxonomy" id="56733"/>
    <lineage>
        <taxon>Eukaryota</taxon>
        <taxon>Metazoa</taxon>
        <taxon>Chordata</taxon>
        <taxon>Craniata</taxon>
        <taxon>Vertebrata</taxon>
        <taxon>Euteleostomi</taxon>
        <taxon>Actinopterygii</taxon>
        <taxon>Neopterygii</taxon>
        <taxon>Teleostei</taxon>
        <taxon>Neoteleostei</taxon>
        <taxon>Acanthomorphata</taxon>
        <taxon>Eupercaria</taxon>
        <taxon>Perciformes</taxon>
        <taxon>Notothenioidei</taxon>
        <taxon>Eleginopidae</taxon>
        <taxon>Eleginops</taxon>
    </lineage>
</organism>
<feature type="compositionally biased region" description="Basic and acidic residues" evidence="1">
    <location>
        <begin position="176"/>
        <end position="200"/>
    </location>
</feature>
<name>A0AAN8AC65_ELEMC</name>
<feature type="compositionally biased region" description="Acidic residues" evidence="1">
    <location>
        <begin position="357"/>
        <end position="367"/>
    </location>
</feature>
<evidence type="ECO:0000313" key="4">
    <source>
        <dbReference type="Proteomes" id="UP001346869"/>
    </source>
</evidence>
<evidence type="ECO:0000256" key="1">
    <source>
        <dbReference type="SAM" id="MobiDB-lite"/>
    </source>
</evidence>
<dbReference type="Pfam" id="PF16000">
    <property type="entry name" value="CARMIL_C"/>
    <property type="match status" value="1"/>
</dbReference>